<protein>
    <submittedName>
        <fullName evidence="1">Uncharacterized protein</fullName>
    </submittedName>
</protein>
<proteinExistence type="predicted"/>
<accession>A0A833V6H0</accession>
<reference evidence="1" key="1">
    <citation type="submission" date="2020-01" db="EMBL/GenBank/DDBJ databases">
        <title>Genome sequence of Kobresia littledalei, the first chromosome-level genome in the family Cyperaceae.</title>
        <authorList>
            <person name="Qu G."/>
        </authorList>
    </citation>
    <scope>NUCLEOTIDE SEQUENCE</scope>
    <source>
        <strain evidence="1">C.B.Clarke</strain>
        <tissue evidence="1">Leaf</tissue>
    </source>
</reference>
<dbReference type="Proteomes" id="UP000623129">
    <property type="component" value="Unassembled WGS sequence"/>
</dbReference>
<sequence>MNLFGGASTDIYGQGKECITVAAIHIYALSYKEAAEKKENVGPTWQSTANLTFTFHQETLTLIADSRAFDRHSPRKFLSIEVCAARSSSHKLRGRGTNLNG</sequence>
<comment type="caution">
    <text evidence="1">The sequence shown here is derived from an EMBL/GenBank/DDBJ whole genome shotgun (WGS) entry which is preliminary data.</text>
</comment>
<dbReference type="AlphaFoldDB" id="A0A833V6H0"/>
<evidence type="ECO:0000313" key="1">
    <source>
        <dbReference type="EMBL" id="KAF3326277.1"/>
    </source>
</evidence>
<evidence type="ECO:0000313" key="2">
    <source>
        <dbReference type="Proteomes" id="UP000623129"/>
    </source>
</evidence>
<keyword evidence="2" id="KW-1185">Reference proteome</keyword>
<dbReference type="EMBL" id="SWLB01000018">
    <property type="protein sequence ID" value="KAF3326277.1"/>
    <property type="molecule type" value="Genomic_DNA"/>
</dbReference>
<gene>
    <name evidence="1" type="ORF">FCM35_KLT07907</name>
</gene>
<name>A0A833V6H0_9POAL</name>
<organism evidence="1 2">
    <name type="scientific">Carex littledalei</name>
    <dbReference type="NCBI Taxonomy" id="544730"/>
    <lineage>
        <taxon>Eukaryota</taxon>
        <taxon>Viridiplantae</taxon>
        <taxon>Streptophyta</taxon>
        <taxon>Embryophyta</taxon>
        <taxon>Tracheophyta</taxon>
        <taxon>Spermatophyta</taxon>
        <taxon>Magnoliopsida</taxon>
        <taxon>Liliopsida</taxon>
        <taxon>Poales</taxon>
        <taxon>Cyperaceae</taxon>
        <taxon>Cyperoideae</taxon>
        <taxon>Cariceae</taxon>
        <taxon>Carex</taxon>
        <taxon>Carex subgen. Euthyceras</taxon>
    </lineage>
</organism>